<keyword evidence="14" id="KW-0325">Glycoprotein</keyword>
<evidence type="ECO:0000256" key="10">
    <source>
        <dbReference type="ARBA" id="ARBA00022840"/>
    </source>
</evidence>
<keyword evidence="20" id="KW-1185">Reference proteome</keyword>
<evidence type="ECO:0000256" key="15">
    <source>
        <dbReference type="PROSITE-ProRule" id="PRU10141"/>
    </source>
</evidence>
<name>A0A0A0LR61_CUCSA</name>
<dbReference type="InterPro" id="IPR011009">
    <property type="entry name" value="Kinase-like_dom_sf"/>
</dbReference>
<evidence type="ECO:0000256" key="3">
    <source>
        <dbReference type="ARBA" id="ARBA00022475"/>
    </source>
</evidence>
<evidence type="ECO:0000256" key="1">
    <source>
        <dbReference type="ARBA" id="ARBA00004162"/>
    </source>
</evidence>
<dbReference type="GO" id="GO:0004714">
    <property type="term" value="F:transmembrane receptor protein tyrosine kinase activity"/>
    <property type="evidence" value="ECO:0007669"/>
    <property type="project" value="InterPro"/>
</dbReference>
<dbReference type="InterPro" id="IPR000719">
    <property type="entry name" value="Prot_kinase_dom"/>
</dbReference>
<reference evidence="19 20" key="3">
    <citation type="journal article" date="2010" name="BMC Genomics">
        <title>Transcriptome sequencing and comparative analysis of cucumber flowers with different sex types.</title>
        <authorList>
            <person name="Guo S."/>
            <person name="Zheng Y."/>
            <person name="Joung J.G."/>
            <person name="Liu S."/>
            <person name="Zhang Z."/>
            <person name="Crasta O.R."/>
            <person name="Sobral B.W."/>
            <person name="Xu Y."/>
            <person name="Huang S."/>
            <person name="Fei Z."/>
        </authorList>
    </citation>
    <scope>NUCLEOTIDE SEQUENCE [LARGE SCALE GENOMIC DNA]</scope>
    <source>
        <strain evidence="20">cv. 9930</strain>
    </source>
</reference>
<dbReference type="KEGG" id="csv:101203923"/>
<dbReference type="Pfam" id="PF00069">
    <property type="entry name" value="Pkinase"/>
    <property type="match status" value="1"/>
</dbReference>
<feature type="transmembrane region" description="Helical" evidence="16">
    <location>
        <begin position="410"/>
        <end position="435"/>
    </location>
</feature>
<evidence type="ECO:0000256" key="2">
    <source>
        <dbReference type="ARBA" id="ARBA00004479"/>
    </source>
</evidence>
<dbReference type="PANTHER" id="PTHR27003">
    <property type="entry name" value="OS07G0166700 PROTEIN"/>
    <property type="match status" value="1"/>
</dbReference>
<dbReference type="GO" id="GO:0004674">
    <property type="term" value="F:protein serine/threonine kinase activity"/>
    <property type="evidence" value="ECO:0007669"/>
    <property type="project" value="UniProtKB-KW"/>
</dbReference>
<evidence type="ECO:0000256" key="9">
    <source>
        <dbReference type="ARBA" id="ARBA00022777"/>
    </source>
</evidence>
<keyword evidence="9" id="KW-0418">Kinase</keyword>
<evidence type="ECO:0000256" key="4">
    <source>
        <dbReference type="ARBA" id="ARBA00022527"/>
    </source>
</evidence>
<dbReference type="AlphaFoldDB" id="A0A0A0LR61"/>
<feature type="domain" description="Protein kinase" evidence="18">
    <location>
        <begin position="487"/>
        <end position="761"/>
    </location>
</feature>
<dbReference type="GO" id="GO:0051707">
    <property type="term" value="P:response to other organism"/>
    <property type="evidence" value="ECO:0007669"/>
    <property type="project" value="UniProtKB-ARBA"/>
</dbReference>
<dbReference type="Pfam" id="PF12819">
    <property type="entry name" value="Malectin_like"/>
    <property type="match status" value="1"/>
</dbReference>
<evidence type="ECO:0000256" key="8">
    <source>
        <dbReference type="ARBA" id="ARBA00022741"/>
    </source>
</evidence>
<evidence type="ECO:0000256" key="12">
    <source>
        <dbReference type="ARBA" id="ARBA00023136"/>
    </source>
</evidence>
<evidence type="ECO:0000256" key="11">
    <source>
        <dbReference type="ARBA" id="ARBA00022989"/>
    </source>
</evidence>
<dbReference type="FunFam" id="1.10.510.10:FF:000468">
    <property type="entry name" value="PTI1-like tyrosine-protein kinase 3"/>
    <property type="match status" value="1"/>
</dbReference>
<dbReference type="InterPro" id="IPR008271">
    <property type="entry name" value="Ser/Thr_kinase_AS"/>
</dbReference>
<dbReference type="PROSITE" id="PS00107">
    <property type="entry name" value="PROTEIN_KINASE_ATP"/>
    <property type="match status" value="1"/>
</dbReference>
<dbReference type="Gene3D" id="1.10.510.10">
    <property type="entry name" value="Transferase(Phosphotransferase) domain 1"/>
    <property type="match status" value="1"/>
</dbReference>
<evidence type="ECO:0000256" key="17">
    <source>
        <dbReference type="SAM" id="SignalP"/>
    </source>
</evidence>
<dbReference type="STRING" id="3659.A0A0A0LR61"/>
<dbReference type="PROSITE" id="PS00108">
    <property type="entry name" value="PROTEIN_KINASE_ST"/>
    <property type="match status" value="1"/>
</dbReference>
<evidence type="ECO:0000313" key="19">
    <source>
        <dbReference type="EMBL" id="KGN63302.1"/>
    </source>
</evidence>
<reference evidence="19 20" key="2">
    <citation type="journal article" date="2009" name="PLoS ONE">
        <title>An integrated genetic and cytogenetic map of the cucumber genome.</title>
        <authorList>
            <person name="Ren Y."/>
            <person name="Zhang Z."/>
            <person name="Liu J."/>
            <person name="Staub J.E."/>
            <person name="Han Y."/>
            <person name="Cheng Z."/>
            <person name="Li X."/>
            <person name="Lu J."/>
            <person name="Miao H."/>
            <person name="Kang H."/>
            <person name="Xie B."/>
            <person name="Gu X."/>
            <person name="Wang X."/>
            <person name="Du Y."/>
            <person name="Jin W."/>
            <person name="Huang S."/>
        </authorList>
    </citation>
    <scope>NUCLEOTIDE SEQUENCE [LARGE SCALE GENOMIC DNA]</scope>
    <source>
        <strain evidence="20">cv. 9930</strain>
    </source>
</reference>
<dbReference type="OrthoDB" id="2013833at2759"/>
<proteinExistence type="predicted"/>
<dbReference type="InterPro" id="IPR024788">
    <property type="entry name" value="Malectin-like_Carb-bd_dom"/>
</dbReference>
<feature type="binding site" evidence="15">
    <location>
        <position position="514"/>
    </location>
    <ligand>
        <name>ATP</name>
        <dbReference type="ChEBI" id="CHEBI:30616"/>
    </ligand>
</feature>
<dbReference type="EMBL" id="CM002923">
    <property type="protein sequence ID" value="KGN63302.1"/>
    <property type="molecule type" value="Genomic_DNA"/>
</dbReference>
<keyword evidence="6 16" id="KW-0812">Transmembrane</keyword>
<keyword evidence="4" id="KW-0723">Serine/threonine-protein kinase</keyword>
<keyword evidence="7 17" id="KW-0732">Signal</keyword>
<dbReference type="InterPro" id="IPR045272">
    <property type="entry name" value="ANXUR1/2-like"/>
</dbReference>
<dbReference type="PANTHER" id="PTHR27003:SF325">
    <property type="entry name" value="PROTEIN KINASE DOMAIN-CONTAINING PROTEIN"/>
    <property type="match status" value="1"/>
</dbReference>
<evidence type="ECO:0000313" key="20">
    <source>
        <dbReference type="Proteomes" id="UP000029981"/>
    </source>
</evidence>
<dbReference type="PROSITE" id="PS50011">
    <property type="entry name" value="PROTEIN_KINASE_DOM"/>
    <property type="match status" value="1"/>
</dbReference>
<dbReference type="GO" id="GO:0005524">
    <property type="term" value="F:ATP binding"/>
    <property type="evidence" value="ECO:0007669"/>
    <property type="project" value="UniProtKB-UniRule"/>
</dbReference>
<keyword evidence="3" id="KW-1003">Cell membrane</keyword>
<dbReference type="Gene3D" id="2.60.120.430">
    <property type="entry name" value="Galactose-binding lectin"/>
    <property type="match status" value="2"/>
</dbReference>
<evidence type="ECO:0000256" key="5">
    <source>
        <dbReference type="ARBA" id="ARBA00022679"/>
    </source>
</evidence>
<dbReference type="FunFam" id="3.30.200.20:FF:000039">
    <property type="entry name" value="receptor-like protein kinase FERONIA"/>
    <property type="match status" value="1"/>
</dbReference>
<comment type="subcellular location">
    <subcellularLocation>
        <location evidence="1">Cell membrane</location>
        <topology evidence="1">Single-pass membrane protein</topology>
    </subcellularLocation>
    <subcellularLocation>
        <location evidence="2">Membrane</location>
        <topology evidence="2">Single-pass type I membrane protein</topology>
    </subcellularLocation>
</comment>
<protein>
    <recommendedName>
        <fullName evidence="18">Protein kinase domain-containing protein</fullName>
    </recommendedName>
</protein>
<dbReference type="Gene3D" id="3.30.200.20">
    <property type="entry name" value="Phosphorylase Kinase, domain 1"/>
    <property type="match status" value="1"/>
</dbReference>
<dbReference type="InterPro" id="IPR017441">
    <property type="entry name" value="Protein_kinase_ATP_BS"/>
</dbReference>
<dbReference type="eggNOG" id="KOG1187">
    <property type="taxonomic scope" value="Eukaryota"/>
</dbReference>
<dbReference type="Proteomes" id="UP000029981">
    <property type="component" value="Chromosome 2"/>
</dbReference>
<sequence length="831" mass="93723">MPIILFLSHLIPLLLLQLFSSSAYTPPDKYFLNCGSKYDTELINNRRFIGDNKASGWWIYPGKSKAVKNHTIPKSANEIIYQTARIYVKPTWYVFGNINPNGTYMVRLHFFPTLPEIMSQAKFNVSVSCGFQLLSNFSVGNDLKTEVVKEYTFGIEEGAFGIKFSPMQSSLAFVNAIELFLVPDDIKPKSAFPISPEVRMNGSEYRLDSQAFQSVYRVWMGNWKITPDYDTLWRTWLPDSEFMAPQPLAITFIYNKPLNYRKLGKIYVASSDIFSTAKTLDLDTPASSRDLNLTWGFKLKKKSKYFLRLLWCNIFPNSSTFNFNLFIGVNQTSLQNTDVPVRNLSGLPFWNEFIYATDSSGFFNVGIAVNEEDPLSRVFLNGIEIMELIDKSFVGVVDLRMEEKKQSPKMIIVGGCVGGVVIIMALIIGFAMFCFTRKQKSKEHSPLLLPQNDPSSKKIVSIVDLASNLNLELKIPFEVINDATDGFDNKKIIGIGGFGNVYIGKIGEKEVAVKRSQPGHGQGIKEFRTELAIFPHIRHRFLVTLYGYCDENEEMILVYEYMDGGNLRDYLYGSKAKDHVPLSWKKRLEICISAAKGLEYLHTGSIAGIIIHRDIKTTNILLDKDLNAKVADFGISKIRAPDVAEFDNTIRGTYGYMDPEYLTTGKLKEKFDVYSFGVVLFEVLSARAPIKKSVPSEETYLADWAILCKNKGEIEKLIDPSLVGTIDASSLKKFVDIAEKCVDEVGANRPSMRDVVNDLELALQCQLTRLGQGMEYEGISTTVVEDPWKIDSRTFDQIPSKGIDDSIMLDEDTTAVNANELAVDFKIDYAR</sequence>
<evidence type="ECO:0000256" key="14">
    <source>
        <dbReference type="ARBA" id="ARBA00023180"/>
    </source>
</evidence>
<accession>A0A0A0LR61</accession>
<keyword evidence="11 16" id="KW-1133">Transmembrane helix</keyword>
<dbReference type="GO" id="GO:0005886">
    <property type="term" value="C:plasma membrane"/>
    <property type="evidence" value="ECO:0000318"/>
    <property type="project" value="GO_Central"/>
</dbReference>
<gene>
    <name evidence="19" type="ORF">Csa_2G425790</name>
</gene>
<dbReference type="Gramene" id="KGN63302">
    <property type="protein sequence ID" value="KGN63302"/>
    <property type="gene ID" value="Csa_2G425790"/>
</dbReference>
<dbReference type="GO" id="GO:0004672">
    <property type="term" value="F:protein kinase activity"/>
    <property type="evidence" value="ECO:0000318"/>
    <property type="project" value="GO_Central"/>
</dbReference>
<feature type="signal peptide" evidence="17">
    <location>
        <begin position="1"/>
        <end position="23"/>
    </location>
</feature>
<keyword evidence="13" id="KW-1015">Disulfide bond</keyword>
<reference evidence="19 20" key="4">
    <citation type="journal article" date="2011" name="BMC Genomics">
        <title>RNA-Seq improves annotation of protein-coding genes in the cucumber genome.</title>
        <authorList>
            <person name="Li Z."/>
            <person name="Zhang Z."/>
            <person name="Yan P."/>
            <person name="Huang S."/>
            <person name="Fei Z."/>
            <person name="Lin K."/>
        </authorList>
    </citation>
    <scope>NUCLEOTIDE SEQUENCE [LARGE SCALE GENOMIC DNA]</scope>
    <source>
        <strain evidence="20">cv. 9930</strain>
    </source>
</reference>
<reference evidence="19 20" key="1">
    <citation type="journal article" date="2009" name="Nat. Genet.">
        <title>The genome of the cucumber, Cucumis sativus L.</title>
        <authorList>
            <person name="Huang S."/>
            <person name="Li R."/>
            <person name="Zhang Z."/>
            <person name="Li L."/>
            <person name="Gu X."/>
            <person name="Fan W."/>
            <person name="Lucas W.J."/>
            <person name="Wang X."/>
            <person name="Xie B."/>
            <person name="Ni P."/>
            <person name="Ren Y."/>
            <person name="Zhu H."/>
            <person name="Li J."/>
            <person name="Lin K."/>
            <person name="Jin W."/>
            <person name="Fei Z."/>
            <person name="Li G."/>
            <person name="Staub J."/>
            <person name="Kilian A."/>
            <person name="van der Vossen E.A."/>
            <person name="Wu Y."/>
            <person name="Guo J."/>
            <person name="He J."/>
            <person name="Jia Z."/>
            <person name="Ren Y."/>
            <person name="Tian G."/>
            <person name="Lu Y."/>
            <person name="Ruan J."/>
            <person name="Qian W."/>
            <person name="Wang M."/>
            <person name="Huang Q."/>
            <person name="Li B."/>
            <person name="Xuan Z."/>
            <person name="Cao J."/>
            <person name="Asan"/>
            <person name="Wu Z."/>
            <person name="Zhang J."/>
            <person name="Cai Q."/>
            <person name="Bai Y."/>
            <person name="Zhao B."/>
            <person name="Han Y."/>
            <person name="Li Y."/>
            <person name="Li X."/>
            <person name="Wang S."/>
            <person name="Shi Q."/>
            <person name="Liu S."/>
            <person name="Cho W.K."/>
            <person name="Kim J.Y."/>
            <person name="Xu Y."/>
            <person name="Heller-Uszynska K."/>
            <person name="Miao H."/>
            <person name="Cheng Z."/>
            <person name="Zhang S."/>
            <person name="Wu J."/>
            <person name="Yang Y."/>
            <person name="Kang H."/>
            <person name="Li M."/>
            <person name="Liang H."/>
            <person name="Ren X."/>
            <person name="Shi Z."/>
            <person name="Wen M."/>
            <person name="Jian M."/>
            <person name="Yang H."/>
            <person name="Zhang G."/>
            <person name="Yang Z."/>
            <person name="Chen R."/>
            <person name="Liu S."/>
            <person name="Li J."/>
            <person name="Ma L."/>
            <person name="Liu H."/>
            <person name="Zhou Y."/>
            <person name="Zhao J."/>
            <person name="Fang X."/>
            <person name="Li G."/>
            <person name="Fang L."/>
            <person name="Li Y."/>
            <person name="Liu D."/>
            <person name="Zheng H."/>
            <person name="Zhang Y."/>
            <person name="Qin N."/>
            <person name="Li Z."/>
            <person name="Yang G."/>
            <person name="Yang S."/>
            <person name="Bolund L."/>
            <person name="Kristiansen K."/>
            <person name="Zheng H."/>
            <person name="Li S."/>
            <person name="Zhang X."/>
            <person name="Yang H."/>
            <person name="Wang J."/>
            <person name="Sun R."/>
            <person name="Zhang B."/>
            <person name="Jiang S."/>
            <person name="Wang J."/>
            <person name="Du Y."/>
            <person name="Li S."/>
        </authorList>
    </citation>
    <scope>NUCLEOTIDE SEQUENCE [LARGE SCALE GENOMIC DNA]</scope>
    <source>
        <strain evidence="20">cv. 9930</strain>
    </source>
</reference>
<keyword evidence="12 16" id="KW-0472">Membrane</keyword>
<keyword evidence="10 15" id="KW-0067">ATP-binding</keyword>
<evidence type="ECO:0000256" key="6">
    <source>
        <dbReference type="ARBA" id="ARBA00022692"/>
    </source>
</evidence>
<feature type="chain" id="PRO_5001966392" description="Protein kinase domain-containing protein" evidence="17">
    <location>
        <begin position="24"/>
        <end position="831"/>
    </location>
</feature>
<evidence type="ECO:0000259" key="18">
    <source>
        <dbReference type="PROSITE" id="PS50011"/>
    </source>
</evidence>
<evidence type="ECO:0000256" key="16">
    <source>
        <dbReference type="SAM" id="Phobius"/>
    </source>
</evidence>
<organism evidence="19 20">
    <name type="scientific">Cucumis sativus</name>
    <name type="common">Cucumber</name>
    <dbReference type="NCBI Taxonomy" id="3659"/>
    <lineage>
        <taxon>Eukaryota</taxon>
        <taxon>Viridiplantae</taxon>
        <taxon>Streptophyta</taxon>
        <taxon>Embryophyta</taxon>
        <taxon>Tracheophyta</taxon>
        <taxon>Spermatophyta</taxon>
        <taxon>Magnoliopsida</taxon>
        <taxon>eudicotyledons</taxon>
        <taxon>Gunneridae</taxon>
        <taxon>Pentapetalae</taxon>
        <taxon>rosids</taxon>
        <taxon>fabids</taxon>
        <taxon>Cucurbitales</taxon>
        <taxon>Cucurbitaceae</taxon>
        <taxon>Benincaseae</taxon>
        <taxon>Cucumis</taxon>
    </lineage>
</organism>
<keyword evidence="8 15" id="KW-0547">Nucleotide-binding</keyword>
<evidence type="ECO:0000256" key="7">
    <source>
        <dbReference type="ARBA" id="ARBA00022729"/>
    </source>
</evidence>
<dbReference type="SMR" id="A0A0A0LR61"/>
<dbReference type="SMART" id="SM00220">
    <property type="entry name" value="S_TKc"/>
    <property type="match status" value="1"/>
</dbReference>
<keyword evidence="5" id="KW-0808">Transferase</keyword>
<evidence type="ECO:0000256" key="13">
    <source>
        <dbReference type="ARBA" id="ARBA00023157"/>
    </source>
</evidence>
<dbReference type="SUPFAM" id="SSF56112">
    <property type="entry name" value="Protein kinase-like (PK-like)"/>
    <property type="match status" value="1"/>
</dbReference>